<name>A0A1M5N035_STRHI</name>
<accession>A0A1M5N035</accession>
<organism evidence="1 2">
    <name type="scientific">Streptoalloteichus hindustanus</name>
    <dbReference type="NCBI Taxonomy" id="2017"/>
    <lineage>
        <taxon>Bacteria</taxon>
        <taxon>Bacillati</taxon>
        <taxon>Actinomycetota</taxon>
        <taxon>Actinomycetes</taxon>
        <taxon>Pseudonocardiales</taxon>
        <taxon>Pseudonocardiaceae</taxon>
        <taxon>Streptoalloteichus</taxon>
    </lineage>
</organism>
<dbReference type="EMBL" id="FQVN01000014">
    <property type="protein sequence ID" value="SHG82815.1"/>
    <property type="molecule type" value="Genomic_DNA"/>
</dbReference>
<evidence type="ECO:0000313" key="1">
    <source>
        <dbReference type="EMBL" id="SHG82815.1"/>
    </source>
</evidence>
<evidence type="ECO:0000313" key="2">
    <source>
        <dbReference type="Proteomes" id="UP000184501"/>
    </source>
</evidence>
<dbReference type="RefSeq" id="WP_073489477.1">
    <property type="nucleotide sequence ID" value="NZ_FQVN01000014.1"/>
</dbReference>
<keyword evidence="2" id="KW-1185">Reference proteome</keyword>
<proteinExistence type="predicted"/>
<gene>
    <name evidence="1" type="ORF">SAMN05444320_114114</name>
</gene>
<dbReference type="Proteomes" id="UP000184501">
    <property type="component" value="Unassembled WGS sequence"/>
</dbReference>
<protein>
    <submittedName>
        <fullName evidence="1">Uncharacterized protein</fullName>
    </submittedName>
</protein>
<dbReference type="OrthoDB" id="4081416at2"/>
<reference evidence="1 2" key="1">
    <citation type="submission" date="2016-11" db="EMBL/GenBank/DDBJ databases">
        <authorList>
            <person name="Jaros S."/>
            <person name="Januszkiewicz K."/>
            <person name="Wedrychowicz H."/>
        </authorList>
    </citation>
    <scope>NUCLEOTIDE SEQUENCE [LARGE SCALE GENOMIC DNA]</scope>
    <source>
        <strain evidence="1 2">DSM 44523</strain>
    </source>
</reference>
<dbReference type="AlphaFoldDB" id="A0A1M5N035"/>
<sequence length="312" mass="34560">MLRITADLFSGRPNPVWEVQDEARVRETLRSLRQHEDLLSEGVPAGSGLGFRGFEIESSSDELTLGVGYASSVYLPVGRTARGARANEFAEQLIDLLYRDATAVAPPSELPPLETPIQELLTAELQWAASQGGAASLSDASGQAEQPAQQPAAPAVTCTIEVAPYNPGFWNDNATTRRCNNCYNYASNWRTNDFAQPGLGCGSVYQSLSCDAVTRAALCDGMHHRYDCFPDSEKPRWLVALAVGPGYDYHWYRLMKEGFWGHKPGGTNVRNVDERNRQITDPQTADRGRYTHFCGYFYSCKTQQQRIRGYGC</sequence>